<evidence type="ECO:0000313" key="3">
    <source>
        <dbReference type="Proteomes" id="UP000557307"/>
    </source>
</evidence>
<sequence length="225" mass="25306">MKKSIATVIVLFIVQVVSLAQDADSTRTTYSRTADSRKVYFTNGGNGGILSFASVKQNGDNVRSIPRYTLFFNIGTNAHYDASEHFGTFVGLNLTNIGMITRQGSVKLKQRVYTLGVPVGIKVGNLNGFYVYAGAEAALPINYKEKLFIDNKKQDKFNEWFSDRSSKFMPALFLGFQTKENFTIKFQYYVTDFLNADFETNGVKPYDGIESKIFFVTLGYSITRK</sequence>
<evidence type="ECO:0008006" key="4">
    <source>
        <dbReference type="Google" id="ProtNLM"/>
    </source>
</evidence>
<name>A0A840TN74_9BACT</name>
<gene>
    <name evidence="2" type="ORF">HNQ92_002528</name>
</gene>
<feature type="signal peptide" evidence="1">
    <location>
        <begin position="1"/>
        <end position="22"/>
    </location>
</feature>
<dbReference type="Proteomes" id="UP000557307">
    <property type="component" value="Unassembled WGS sequence"/>
</dbReference>
<evidence type="ECO:0000256" key="1">
    <source>
        <dbReference type="SAM" id="SignalP"/>
    </source>
</evidence>
<accession>A0A840TN74</accession>
<reference evidence="2 3" key="1">
    <citation type="submission" date="2020-08" db="EMBL/GenBank/DDBJ databases">
        <title>Genomic Encyclopedia of Type Strains, Phase IV (KMG-IV): sequencing the most valuable type-strain genomes for metagenomic binning, comparative biology and taxonomic classification.</title>
        <authorList>
            <person name="Goeker M."/>
        </authorList>
    </citation>
    <scope>NUCLEOTIDE SEQUENCE [LARGE SCALE GENOMIC DNA]</scope>
    <source>
        <strain evidence="2 3">DSM 105074</strain>
    </source>
</reference>
<organism evidence="2 3">
    <name type="scientific">Rhabdobacter roseus</name>
    <dbReference type="NCBI Taxonomy" id="1655419"/>
    <lineage>
        <taxon>Bacteria</taxon>
        <taxon>Pseudomonadati</taxon>
        <taxon>Bacteroidota</taxon>
        <taxon>Cytophagia</taxon>
        <taxon>Cytophagales</taxon>
        <taxon>Cytophagaceae</taxon>
        <taxon>Rhabdobacter</taxon>
    </lineage>
</organism>
<keyword evidence="3" id="KW-1185">Reference proteome</keyword>
<dbReference type="AlphaFoldDB" id="A0A840TN74"/>
<keyword evidence="1" id="KW-0732">Signal</keyword>
<protein>
    <recommendedName>
        <fullName evidence="4">Outer membrane protein beta-barrel domain-containing protein</fullName>
    </recommendedName>
</protein>
<dbReference type="RefSeq" id="WP_184174328.1">
    <property type="nucleotide sequence ID" value="NZ_JACHGF010000003.1"/>
</dbReference>
<comment type="caution">
    <text evidence="2">The sequence shown here is derived from an EMBL/GenBank/DDBJ whole genome shotgun (WGS) entry which is preliminary data.</text>
</comment>
<feature type="chain" id="PRO_5032524330" description="Outer membrane protein beta-barrel domain-containing protein" evidence="1">
    <location>
        <begin position="23"/>
        <end position="225"/>
    </location>
</feature>
<dbReference type="EMBL" id="JACHGF010000003">
    <property type="protein sequence ID" value="MBB5284385.1"/>
    <property type="molecule type" value="Genomic_DNA"/>
</dbReference>
<proteinExistence type="predicted"/>
<evidence type="ECO:0000313" key="2">
    <source>
        <dbReference type="EMBL" id="MBB5284385.1"/>
    </source>
</evidence>